<accession>A0ABM3HWY5</accession>
<evidence type="ECO:0000313" key="2">
    <source>
        <dbReference type="RefSeq" id="XP_048141110.1"/>
    </source>
</evidence>
<keyword evidence="1" id="KW-1185">Reference proteome</keyword>
<organism evidence="1 2">
    <name type="scientific">Rhodamnia argentea</name>
    <dbReference type="NCBI Taxonomy" id="178133"/>
    <lineage>
        <taxon>Eukaryota</taxon>
        <taxon>Viridiplantae</taxon>
        <taxon>Streptophyta</taxon>
        <taxon>Embryophyta</taxon>
        <taxon>Tracheophyta</taxon>
        <taxon>Spermatophyta</taxon>
        <taxon>Magnoliopsida</taxon>
        <taxon>eudicotyledons</taxon>
        <taxon>Gunneridae</taxon>
        <taxon>Pentapetalae</taxon>
        <taxon>rosids</taxon>
        <taxon>malvids</taxon>
        <taxon>Myrtales</taxon>
        <taxon>Myrtaceae</taxon>
        <taxon>Myrtoideae</taxon>
        <taxon>Myrteae</taxon>
        <taxon>Australasian group</taxon>
        <taxon>Rhodamnia</taxon>
    </lineage>
</organism>
<protein>
    <submittedName>
        <fullName evidence="2">Uncharacterized protein LOC125316541</fullName>
    </submittedName>
</protein>
<proteinExistence type="predicted"/>
<evidence type="ECO:0000313" key="1">
    <source>
        <dbReference type="Proteomes" id="UP000827889"/>
    </source>
</evidence>
<dbReference type="Proteomes" id="UP000827889">
    <property type="component" value="Chromosome 1"/>
</dbReference>
<dbReference type="RefSeq" id="XP_048141110.1">
    <property type="nucleotide sequence ID" value="XM_048285153.1"/>
</dbReference>
<dbReference type="GeneID" id="125316541"/>
<name>A0ABM3HWY5_9MYRT</name>
<reference evidence="2" key="2">
    <citation type="submission" date="2025-08" db="UniProtKB">
        <authorList>
            <consortium name="RefSeq"/>
        </authorList>
    </citation>
    <scope>IDENTIFICATION</scope>
    <source>
        <tissue evidence="2">Leaf</tissue>
    </source>
</reference>
<gene>
    <name evidence="2" type="primary">LOC125316541</name>
</gene>
<reference evidence="1" key="1">
    <citation type="submission" date="2025-05" db="UniProtKB">
        <authorList>
            <consortium name="RefSeq"/>
        </authorList>
    </citation>
    <scope>NUCLEOTIDE SEQUENCE [LARGE SCALE GENOMIC DNA]</scope>
</reference>
<sequence length="152" mass="17299">MRNGHGLPTFQSFFGRIKWMNPTITIEVHIYRKKKASLQFATDVVFESKLLLYITFLVMLRMWNTFFASSSCSWNLLNPSFISVTAAGTPRFTTRKNPNISDARHILSIASFLLVGLRLISPRSMIGTPRFSEPLLDSELSSDVSCGRMKKF</sequence>